<dbReference type="SUPFAM" id="SSF55166">
    <property type="entry name" value="Hedgehog/DD-peptidase"/>
    <property type="match status" value="1"/>
</dbReference>
<name>A0ABZ0TL29_9SPHI</name>
<reference evidence="1 2" key="1">
    <citation type="submission" date="2023-11" db="EMBL/GenBank/DDBJ databases">
        <title>Analysis of the Genomes of Mucilaginibacter gossypii cycad 4 and M. sabulilitoris SNA2: microbes with the potential for plant growth promotion.</title>
        <authorList>
            <person name="Hirsch A.M."/>
            <person name="Humm E."/>
            <person name="Rubbi M."/>
            <person name="Del Vecchio G."/>
            <person name="Ha S.M."/>
            <person name="Pellegrini M."/>
            <person name="Gunsalus R.P."/>
        </authorList>
    </citation>
    <scope>NUCLEOTIDE SEQUENCE [LARGE SCALE GENOMIC DNA]</scope>
    <source>
        <strain evidence="1 2">SNA2</strain>
    </source>
</reference>
<dbReference type="RefSeq" id="WP_321561036.1">
    <property type="nucleotide sequence ID" value="NZ_CP139558.1"/>
</dbReference>
<evidence type="ECO:0000313" key="1">
    <source>
        <dbReference type="EMBL" id="WPU91870.1"/>
    </source>
</evidence>
<keyword evidence="2" id="KW-1185">Reference proteome</keyword>
<protein>
    <recommendedName>
        <fullName evidence="3">Peptidoglycan binding-like domain-containing protein</fullName>
    </recommendedName>
</protein>
<evidence type="ECO:0008006" key="3">
    <source>
        <dbReference type="Google" id="ProtNLM"/>
    </source>
</evidence>
<dbReference type="InterPro" id="IPR009045">
    <property type="entry name" value="Zn_M74/Hedgehog-like"/>
</dbReference>
<dbReference type="EMBL" id="CP139558">
    <property type="protein sequence ID" value="WPU91870.1"/>
    <property type="molecule type" value="Genomic_DNA"/>
</dbReference>
<dbReference type="Proteomes" id="UP001324380">
    <property type="component" value="Chromosome"/>
</dbReference>
<proteinExistence type="predicted"/>
<organism evidence="1 2">
    <name type="scientific">Mucilaginibacter sabulilitoris</name>
    <dbReference type="NCBI Taxonomy" id="1173583"/>
    <lineage>
        <taxon>Bacteria</taxon>
        <taxon>Pseudomonadati</taxon>
        <taxon>Bacteroidota</taxon>
        <taxon>Sphingobacteriia</taxon>
        <taxon>Sphingobacteriales</taxon>
        <taxon>Sphingobacteriaceae</taxon>
        <taxon>Mucilaginibacter</taxon>
    </lineage>
</organism>
<gene>
    <name evidence="1" type="ORF">SNE25_21370</name>
</gene>
<evidence type="ECO:0000313" key="2">
    <source>
        <dbReference type="Proteomes" id="UP001324380"/>
    </source>
</evidence>
<sequence>MSEELQSLLTYLRISLDSFTPVETQYFARLKELLVFNGIITPTDPVDRTNISDLVKEFQRNKMDIQQPDGIPGEETLWELQKQWTIDRKLKLVSTGIPNDAFQGSTIPFVLRSDVLPFYEKLYHTVHENGGMVTSTGSLRPINATVSAGRSATSMHYTGIALDLDTNSGMTGAASGVYLIEKAGTKHWNVWNKVVSPMGSSRADEVVYHPATKSISVNQQTAQVIDFTDIARQNGFSGIGSRACFPETYLCAEWWHFQCEDVLVPFISQFGAELLAVYDERKLVAQAPIWNSRKKIFKRDWF</sequence>
<accession>A0ABZ0TL29</accession>